<keyword evidence="2" id="KW-0238">DNA-binding</keyword>
<keyword evidence="1" id="KW-0805">Transcription regulation</keyword>
<reference evidence="5" key="1">
    <citation type="submission" date="2021-12" db="EMBL/GenBank/DDBJ databases">
        <authorList>
            <person name="Rodrigo-Torres L."/>
            <person name="Arahal R. D."/>
            <person name="Lucena T."/>
        </authorList>
    </citation>
    <scope>NUCLEOTIDE SEQUENCE</scope>
    <source>
        <strain evidence="5">CECT 8419</strain>
    </source>
</reference>
<dbReference type="PANTHER" id="PTHR43280:SF29">
    <property type="entry name" value="ARAC-FAMILY TRANSCRIPTIONAL REGULATOR"/>
    <property type="match status" value="1"/>
</dbReference>
<dbReference type="Proteomes" id="UP000837803">
    <property type="component" value="Unassembled WGS sequence"/>
</dbReference>
<evidence type="ECO:0000256" key="2">
    <source>
        <dbReference type="ARBA" id="ARBA00023125"/>
    </source>
</evidence>
<dbReference type="PROSITE" id="PS01124">
    <property type="entry name" value="HTH_ARAC_FAMILY_2"/>
    <property type="match status" value="1"/>
</dbReference>
<name>A0ABN8F8F7_9BACT</name>
<protein>
    <submittedName>
        <fullName evidence="5">HTH-type transcriptional activator RhaS</fullName>
    </submittedName>
</protein>
<evidence type="ECO:0000256" key="3">
    <source>
        <dbReference type="ARBA" id="ARBA00023163"/>
    </source>
</evidence>
<evidence type="ECO:0000256" key="1">
    <source>
        <dbReference type="ARBA" id="ARBA00023015"/>
    </source>
</evidence>
<dbReference type="Gene3D" id="1.10.10.60">
    <property type="entry name" value="Homeodomain-like"/>
    <property type="match status" value="1"/>
</dbReference>
<evidence type="ECO:0000313" key="6">
    <source>
        <dbReference type="Proteomes" id="UP000837803"/>
    </source>
</evidence>
<gene>
    <name evidence="5" type="primary">rhaS_2</name>
    <name evidence="5" type="ORF">LEM8419_01908</name>
</gene>
<keyword evidence="6" id="KW-1185">Reference proteome</keyword>
<evidence type="ECO:0000313" key="5">
    <source>
        <dbReference type="EMBL" id="CAH1000835.1"/>
    </source>
</evidence>
<dbReference type="SMART" id="SM00342">
    <property type="entry name" value="HTH_ARAC"/>
    <property type="match status" value="1"/>
</dbReference>
<dbReference type="EMBL" id="CAKLPZ010000002">
    <property type="protein sequence ID" value="CAH1000835.1"/>
    <property type="molecule type" value="Genomic_DNA"/>
</dbReference>
<dbReference type="PROSITE" id="PS00041">
    <property type="entry name" value="HTH_ARAC_FAMILY_1"/>
    <property type="match status" value="1"/>
</dbReference>
<dbReference type="SUPFAM" id="SSF46689">
    <property type="entry name" value="Homeodomain-like"/>
    <property type="match status" value="1"/>
</dbReference>
<proteinExistence type="predicted"/>
<dbReference type="InterPro" id="IPR018060">
    <property type="entry name" value="HTH_AraC"/>
</dbReference>
<accession>A0ABN8F8F7</accession>
<sequence length="133" mass="15170">MSSVFQSDIHFNESVGGKANRSAAATRWQQLITLMERERPYLDTQLMQQEIADRLSVSCRTLSRLIGEQSYHNFNGLVNDYRLREAKRLLRDPQYASQSVDAIATLAGFNSRGTFYRAFKQSEGRSPAAYRKG</sequence>
<dbReference type="PANTHER" id="PTHR43280">
    <property type="entry name" value="ARAC-FAMILY TRANSCRIPTIONAL REGULATOR"/>
    <property type="match status" value="1"/>
</dbReference>
<dbReference type="InterPro" id="IPR018062">
    <property type="entry name" value="HTH_AraC-typ_CS"/>
</dbReference>
<dbReference type="InterPro" id="IPR009057">
    <property type="entry name" value="Homeodomain-like_sf"/>
</dbReference>
<dbReference type="RefSeq" id="WP_238750824.1">
    <property type="nucleotide sequence ID" value="NZ_CAKLPZ010000002.1"/>
</dbReference>
<comment type="caution">
    <text evidence="5">The sequence shown here is derived from an EMBL/GenBank/DDBJ whole genome shotgun (WGS) entry which is preliminary data.</text>
</comment>
<evidence type="ECO:0000259" key="4">
    <source>
        <dbReference type="PROSITE" id="PS01124"/>
    </source>
</evidence>
<dbReference type="Pfam" id="PF12833">
    <property type="entry name" value="HTH_18"/>
    <property type="match status" value="1"/>
</dbReference>
<organism evidence="5 6">
    <name type="scientific">Neolewinella maritima</name>
    <dbReference type="NCBI Taxonomy" id="1383882"/>
    <lineage>
        <taxon>Bacteria</taxon>
        <taxon>Pseudomonadati</taxon>
        <taxon>Bacteroidota</taxon>
        <taxon>Saprospiria</taxon>
        <taxon>Saprospirales</taxon>
        <taxon>Lewinellaceae</taxon>
        <taxon>Neolewinella</taxon>
    </lineage>
</organism>
<feature type="domain" description="HTH araC/xylS-type" evidence="4">
    <location>
        <begin position="29"/>
        <end position="133"/>
    </location>
</feature>
<keyword evidence="3" id="KW-0804">Transcription</keyword>